<protein>
    <submittedName>
        <fullName evidence="2">Uncharacterized protein</fullName>
    </submittedName>
</protein>
<evidence type="ECO:0000313" key="3">
    <source>
        <dbReference type="Proteomes" id="UP000034883"/>
    </source>
</evidence>
<dbReference type="STRING" id="927083.DB32_001510"/>
<dbReference type="KEGG" id="samy:DB32_001510"/>
<gene>
    <name evidence="2" type="ORF">DB32_001510</name>
</gene>
<feature type="region of interest" description="Disordered" evidence="1">
    <location>
        <begin position="160"/>
        <end position="180"/>
    </location>
</feature>
<name>A0A0F6W0K0_9BACT</name>
<feature type="compositionally biased region" description="Pro residues" evidence="1">
    <location>
        <begin position="170"/>
        <end position="180"/>
    </location>
</feature>
<accession>A0A0F6W0K0</accession>
<keyword evidence="3" id="KW-1185">Reference proteome</keyword>
<dbReference type="Proteomes" id="UP000034883">
    <property type="component" value="Chromosome"/>
</dbReference>
<dbReference type="EMBL" id="CP011125">
    <property type="protein sequence ID" value="AKF04361.1"/>
    <property type="molecule type" value="Genomic_DNA"/>
</dbReference>
<evidence type="ECO:0000256" key="1">
    <source>
        <dbReference type="SAM" id="MobiDB-lite"/>
    </source>
</evidence>
<proteinExistence type="predicted"/>
<evidence type="ECO:0000313" key="2">
    <source>
        <dbReference type="EMBL" id="AKF04361.1"/>
    </source>
</evidence>
<reference evidence="2 3" key="1">
    <citation type="submission" date="2015-03" db="EMBL/GenBank/DDBJ databases">
        <title>Genome assembly of Sandaracinus amylolyticus DSM 53668.</title>
        <authorList>
            <person name="Sharma G."/>
            <person name="Subramanian S."/>
        </authorList>
    </citation>
    <scope>NUCLEOTIDE SEQUENCE [LARGE SCALE GENOMIC DNA]</scope>
    <source>
        <strain evidence="2 3">DSM 53668</strain>
    </source>
</reference>
<organism evidence="2 3">
    <name type="scientific">Sandaracinus amylolyticus</name>
    <dbReference type="NCBI Taxonomy" id="927083"/>
    <lineage>
        <taxon>Bacteria</taxon>
        <taxon>Pseudomonadati</taxon>
        <taxon>Myxococcota</taxon>
        <taxon>Polyangia</taxon>
        <taxon>Polyangiales</taxon>
        <taxon>Sandaracinaceae</taxon>
        <taxon>Sandaracinus</taxon>
    </lineage>
</organism>
<sequence length="180" mass="19233">MRVDADALASAWETAYDRRVAGWRRASLTGLAMSIAAACGGAQSPDIQQVGAPQVHEGRVVAARGPVVPQRGDACVVEVLRTDDAYYNCRIRVECSGDTVYGLADGGYNACYRQGEDLVFARDRNGTRVDGDPRLYFDLAGGRVFVSDDAPDVELEIDLSGLPHDYEGPTTPPPDAMPGA</sequence>
<dbReference type="AlphaFoldDB" id="A0A0F6W0K0"/>